<feature type="domain" description="Transposase Synechocystis PCC 6803" evidence="1">
    <location>
        <begin position="4"/>
        <end position="116"/>
    </location>
</feature>
<protein>
    <submittedName>
        <fullName evidence="2">Transposase</fullName>
    </submittedName>
</protein>
<reference evidence="2 3" key="1">
    <citation type="journal article" date="2016" name="Front. Microbiol.">
        <title>Genomic Resource of Rice Seed Associated Bacteria.</title>
        <authorList>
            <person name="Midha S."/>
            <person name="Bansal K."/>
            <person name="Sharma S."/>
            <person name="Kumar N."/>
            <person name="Patil P.P."/>
            <person name="Chaudhry V."/>
            <person name="Patil P.B."/>
        </authorList>
    </citation>
    <scope>NUCLEOTIDE SEQUENCE [LARGE SCALE GENOMIC DNA]</scope>
    <source>
        <strain evidence="2 3">NS258</strain>
    </source>
</reference>
<dbReference type="Pfam" id="PF01710">
    <property type="entry name" value="HTH_Tnp_IS630"/>
    <property type="match status" value="1"/>
</dbReference>
<dbReference type="Proteomes" id="UP000074410">
    <property type="component" value="Unassembled WGS sequence"/>
</dbReference>
<dbReference type="InterPro" id="IPR036388">
    <property type="entry name" value="WH-like_DNA-bd_sf"/>
</dbReference>
<name>A0A147J487_9SPHN</name>
<sequence>MGRALSRDLRDRVVAAVEGGLSCRQAAERFGVSAASAIRWRQLALRHGTPAARAQGGDRRTARIEEHASFILDAIKQQPDATLAELREMLAVRRVSVSIATLWRFFARHGITRKKDRPCD</sequence>
<comment type="caution">
    <text evidence="2">The sequence shown here is derived from an EMBL/GenBank/DDBJ whole genome shotgun (WGS) entry which is preliminary data.</text>
</comment>
<dbReference type="RefSeq" id="WP_058718224.1">
    <property type="nucleotide sequence ID" value="NZ_LDTC01000202.1"/>
</dbReference>
<evidence type="ECO:0000259" key="1">
    <source>
        <dbReference type="Pfam" id="PF01710"/>
    </source>
</evidence>
<dbReference type="Gene3D" id="1.10.10.10">
    <property type="entry name" value="Winged helix-like DNA-binding domain superfamily/Winged helix DNA-binding domain"/>
    <property type="match status" value="1"/>
</dbReference>
<dbReference type="PATRIC" id="fig|33051.5.peg.1358"/>
<proteinExistence type="predicted"/>
<evidence type="ECO:0000313" key="2">
    <source>
        <dbReference type="EMBL" id="KTW05722.1"/>
    </source>
</evidence>
<dbReference type="SUPFAM" id="SSF46689">
    <property type="entry name" value="Homeodomain-like"/>
    <property type="match status" value="1"/>
</dbReference>
<dbReference type="InterPro" id="IPR002622">
    <property type="entry name" value="Transposase_14"/>
</dbReference>
<organism evidence="2 3">
    <name type="scientific">Sphingomonas sanguinis</name>
    <dbReference type="NCBI Taxonomy" id="33051"/>
    <lineage>
        <taxon>Bacteria</taxon>
        <taxon>Pseudomonadati</taxon>
        <taxon>Pseudomonadota</taxon>
        <taxon>Alphaproteobacteria</taxon>
        <taxon>Sphingomonadales</taxon>
        <taxon>Sphingomonadaceae</taxon>
        <taxon>Sphingomonas</taxon>
    </lineage>
</organism>
<dbReference type="AlphaFoldDB" id="A0A147J487"/>
<gene>
    <name evidence="2" type="ORF">NS258_17225</name>
</gene>
<evidence type="ECO:0000313" key="3">
    <source>
        <dbReference type="Proteomes" id="UP000074410"/>
    </source>
</evidence>
<dbReference type="EMBL" id="LDTC01000202">
    <property type="protein sequence ID" value="KTW05722.1"/>
    <property type="molecule type" value="Genomic_DNA"/>
</dbReference>
<accession>A0A147J487</accession>
<dbReference type="InterPro" id="IPR009057">
    <property type="entry name" value="Homeodomain-like_sf"/>
</dbReference>